<dbReference type="SUPFAM" id="SSF51110">
    <property type="entry name" value="alpha-D-mannose-specific plant lectins"/>
    <property type="match status" value="1"/>
</dbReference>
<name>A0A853I5F9_9GAMM</name>
<feature type="domain" description="Bulb-type lectin" evidence="1">
    <location>
        <begin position="2"/>
        <end position="110"/>
    </location>
</feature>
<comment type="caution">
    <text evidence="2">The sequence shown here is derived from an EMBL/GenBank/DDBJ whole genome shotgun (WGS) entry which is preliminary data.</text>
</comment>
<protein>
    <submittedName>
        <fullName evidence="2">Lectin</fullName>
    </submittedName>
</protein>
<dbReference type="InterPro" id="IPR001480">
    <property type="entry name" value="Bulb-type_lectin_dom"/>
</dbReference>
<proteinExistence type="predicted"/>
<dbReference type="InterPro" id="IPR036426">
    <property type="entry name" value="Bulb-type_lectin_dom_sf"/>
</dbReference>
<evidence type="ECO:0000313" key="3">
    <source>
        <dbReference type="Proteomes" id="UP000569732"/>
    </source>
</evidence>
<dbReference type="EMBL" id="JACCKB010000061">
    <property type="protein sequence ID" value="NYZ69130.1"/>
    <property type="molecule type" value="Genomic_DNA"/>
</dbReference>
<dbReference type="RefSeq" id="WP_180571130.1">
    <property type="nucleotide sequence ID" value="NZ_JACCKB010000061.1"/>
</dbReference>
<gene>
    <name evidence="2" type="ORF">H0A36_24220</name>
</gene>
<dbReference type="CDD" id="cd00028">
    <property type="entry name" value="B_lectin"/>
    <property type="match status" value="1"/>
</dbReference>
<dbReference type="AlphaFoldDB" id="A0A853I5F9"/>
<dbReference type="Proteomes" id="UP000569732">
    <property type="component" value="Unassembled WGS sequence"/>
</dbReference>
<sequence>MSDRLLPGQKLEKGQQLVSEDKRYVLSLQHDGNLVLYVDHRPLWASDTAGIAVERAEMQKDGNLVIYGYDNKPVWASDTAGNPGSQLIMQNDGNAVIYKPVAIWASNTAQ</sequence>
<keyword evidence="3" id="KW-1185">Reference proteome</keyword>
<dbReference type="SMART" id="SM00108">
    <property type="entry name" value="B_lectin"/>
    <property type="match status" value="1"/>
</dbReference>
<reference evidence="2 3" key="1">
    <citation type="submission" date="2020-07" db="EMBL/GenBank/DDBJ databases">
        <title>Endozoicomonas sp. nov., isolated from sediment.</title>
        <authorList>
            <person name="Gu T."/>
        </authorList>
    </citation>
    <scope>NUCLEOTIDE SEQUENCE [LARGE SCALE GENOMIC DNA]</scope>
    <source>
        <strain evidence="2 3">SM1973</strain>
    </source>
</reference>
<dbReference type="PROSITE" id="PS50927">
    <property type="entry name" value="BULB_LECTIN"/>
    <property type="match status" value="1"/>
</dbReference>
<dbReference type="Gene3D" id="2.90.10.10">
    <property type="entry name" value="Bulb-type lectin domain"/>
    <property type="match status" value="2"/>
</dbReference>
<evidence type="ECO:0000313" key="2">
    <source>
        <dbReference type="EMBL" id="NYZ69130.1"/>
    </source>
</evidence>
<accession>A0A853I5F9</accession>
<evidence type="ECO:0000259" key="1">
    <source>
        <dbReference type="PROSITE" id="PS50927"/>
    </source>
</evidence>
<organism evidence="2 3">
    <name type="scientific">Spartinivicinus marinus</name>
    <dbReference type="NCBI Taxonomy" id="2994442"/>
    <lineage>
        <taxon>Bacteria</taxon>
        <taxon>Pseudomonadati</taxon>
        <taxon>Pseudomonadota</taxon>
        <taxon>Gammaproteobacteria</taxon>
        <taxon>Oceanospirillales</taxon>
        <taxon>Zooshikellaceae</taxon>
        <taxon>Spartinivicinus</taxon>
    </lineage>
</organism>